<dbReference type="InterPro" id="IPR029016">
    <property type="entry name" value="GAF-like_dom_sf"/>
</dbReference>
<dbReference type="InterPro" id="IPR003018">
    <property type="entry name" value="GAF"/>
</dbReference>
<sequence length="297" mass="34205">MKNEKLGLKGILNKKLQSTVTELNADFSAIAFYDPINLEFRWRLAVGSLNQRYTSIVVRSGKGIAGRTLKTKREFIITRFPEELQDEAIEFPILIIEELKSAVAVPLLLQNQMIGVLLIGQRSYREFGPNEVSRIKEVAEEMLASYIQEREVARPALEDKKENQKSALSRYFIEEKTKRGDKIKFILLDQRITLLPGEIQQSFISIFQYLFDFASWAVADSKVKVVIERKSDQQFSIEIDTQTNIEIPPDTFSCLADRVRWLKGSIEVACDNEKTVLTMNFFLNLLLSSNPWDRSHY</sequence>
<gene>
    <name evidence="2" type="ORF">M670_03221</name>
</gene>
<comment type="caution">
    <text evidence="2">The sequence shown here is derived from an EMBL/GenBank/DDBJ whole genome shotgun (WGS) entry which is preliminary data.</text>
</comment>
<protein>
    <submittedName>
        <fullName evidence="2">GAF domain-containing protein</fullName>
    </submittedName>
</protein>
<dbReference type="Gene3D" id="3.30.450.40">
    <property type="match status" value="1"/>
</dbReference>
<evidence type="ECO:0000313" key="2">
    <source>
        <dbReference type="EMBL" id="KEF37639.1"/>
    </source>
</evidence>
<name>A0A072NIY9_SCHAZ</name>
<organism evidence="2 3">
    <name type="scientific">Schinkia azotoformans MEV2011</name>
    <dbReference type="NCBI Taxonomy" id="1348973"/>
    <lineage>
        <taxon>Bacteria</taxon>
        <taxon>Bacillati</taxon>
        <taxon>Bacillota</taxon>
        <taxon>Bacilli</taxon>
        <taxon>Bacillales</taxon>
        <taxon>Bacillaceae</taxon>
        <taxon>Calidifontibacillus/Schinkia group</taxon>
        <taxon>Schinkia</taxon>
    </lineage>
</organism>
<dbReference type="Pfam" id="PF13185">
    <property type="entry name" value="GAF_2"/>
    <property type="match status" value="1"/>
</dbReference>
<proteinExistence type="predicted"/>
<reference evidence="2 3" key="1">
    <citation type="submission" date="2014-04" db="EMBL/GenBank/DDBJ databases">
        <title>Draft genome sequence of Bacillus azotoformans MEV2011, a (co-) denitrifying strain unable to grow in the presence of oxygen.</title>
        <authorList>
            <person name="Nielsen M."/>
            <person name="Schreiber L."/>
            <person name="Finster K."/>
            <person name="Schramm A."/>
        </authorList>
    </citation>
    <scope>NUCLEOTIDE SEQUENCE [LARGE SCALE GENOMIC DNA]</scope>
    <source>
        <strain evidence="2 3">MEV2011</strain>
    </source>
</reference>
<dbReference type="SMART" id="SM00065">
    <property type="entry name" value="GAF"/>
    <property type="match status" value="1"/>
</dbReference>
<accession>A0A072NIY9</accession>
<dbReference type="SUPFAM" id="SSF55781">
    <property type="entry name" value="GAF domain-like"/>
    <property type="match status" value="1"/>
</dbReference>
<dbReference type="PATRIC" id="fig|1348973.3.peg.3100"/>
<dbReference type="OrthoDB" id="2360948at2"/>
<dbReference type="Proteomes" id="UP000027936">
    <property type="component" value="Unassembled WGS sequence"/>
</dbReference>
<dbReference type="EMBL" id="JJRY01000013">
    <property type="protein sequence ID" value="KEF37639.1"/>
    <property type="molecule type" value="Genomic_DNA"/>
</dbReference>
<evidence type="ECO:0000259" key="1">
    <source>
        <dbReference type="SMART" id="SM00065"/>
    </source>
</evidence>
<feature type="domain" description="GAF" evidence="1">
    <location>
        <begin position="7"/>
        <end position="153"/>
    </location>
</feature>
<dbReference type="RefSeq" id="WP_051678243.1">
    <property type="nucleotide sequence ID" value="NZ_JJRY01000013.1"/>
</dbReference>
<evidence type="ECO:0000313" key="3">
    <source>
        <dbReference type="Proteomes" id="UP000027936"/>
    </source>
</evidence>
<dbReference type="AlphaFoldDB" id="A0A072NIY9"/>